<evidence type="ECO:0000313" key="2">
    <source>
        <dbReference type="Proteomes" id="UP000317685"/>
    </source>
</evidence>
<gene>
    <name evidence="1" type="ORF">FHU34_114774</name>
</gene>
<dbReference type="Gene3D" id="1.10.150.240">
    <property type="entry name" value="Putative phosphatase, domain 2"/>
    <property type="match status" value="1"/>
</dbReference>
<reference evidence="1 2" key="1">
    <citation type="submission" date="2019-06" db="EMBL/GenBank/DDBJ databases">
        <title>Sequencing the genomes of 1000 actinobacteria strains.</title>
        <authorList>
            <person name="Klenk H.-P."/>
        </authorList>
    </citation>
    <scope>NUCLEOTIDE SEQUENCE [LARGE SCALE GENOMIC DNA]</scope>
    <source>
        <strain evidence="1 2">DSM 45885</strain>
    </source>
</reference>
<dbReference type="EMBL" id="VIWZ01000001">
    <property type="protein sequence ID" value="TWG19392.1"/>
    <property type="molecule type" value="Genomic_DNA"/>
</dbReference>
<dbReference type="AlphaFoldDB" id="A0A561W696"/>
<dbReference type="Pfam" id="PF00702">
    <property type="entry name" value="Hydrolase"/>
    <property type="match status" value="1"/>
</dbReference>
<dbReference type="InterPro" id="IPR023214">
    <property type="entry name" value="HAD_sf"/>
</dbReference>
<organism evidence="1 2">
    <name type="scientific">Micromonospora taraxaci</name>
    <dbReference type="NCBI Taxonomy" id="1316803"/>
    <lineage>
        <taxon>Bacteria</taxon>
        <taxon>Bacillati</taxon>
        <taxon>Actinomycetota</taxon>
        <taxon>Actinomycetes</taxon>
        <taxon>Micromonosporales</taxon>
        <taxon>Micromonosporaceae</taxon>
        <taxon>Micromonospora</taxon>
    </lineage>
</organism>
<dbReference type="SFLD" id="SFLDG01135">
    <property type="entry name" value="C1.5.6:_HAD__Beta-PGM__Phospha"/>
    <property type="match status" value="1"/>
</dbReference>
<dbReference type="InterPro" id="IPR036412">
    <property type="entry name" value="HAD-like_sf"/>
</dbReference>
<dbReference type="InterPro" id="IPR051806">
    <property type="entry name" value="HAD-like_SPP"/>
</dbReference>
<dbReference type="SFLD" id="SFLDG01129">
    <property type="entry name" value="C1.5:_HAD__Beta-PGM__Phosphata"/>
    <property type="match status" value="1"/>
</dbReference>
<dbReference type="GeneID" id="300130244"/>
<dbReference type="GO" id="GO:0050308">
    <property type="term" value="F:sugar-phosphatase activity"/>
    <property type="evidence" value="ECO:0007669"/>
    <property type="project" value="TreeGrafter"/>
</dbReference>
<proteinExistence type="predicted"/>
<dbReference type="InterPro" id="IPR006439">
    <property type="entry name" value="HAD-SF_hydro_IA"/>
</dbReference>
<dbReference type="PANTHER" id="PTHR43481">
    <property type="entry name" value="FRUCTOSE-1-PHOSPHATE PHOSPHATASE"/>
    <property type="match status" value="1"/>
</dbReference>
<dbReference type="SUPFAM" id="SSF56784">
    <property type="entry name" value="HAD-like"/>
    <property type="match status" value="1"/>
</dbReference>
<dbReference type="PANTHER" id="PTHR43481:SF4">
    <property type="entry name" value="GLYCEROL-1-PHOSPHATE PHOSPHOHYDROLASE 1-RELATED"/>
    <property type="match status" value="1"/>
</dbReference>
<evidence type="ECO:0000313" key="1">
    <source>
        <dbReference type="EMBL" id="TWG19392.1"/>
    </source>
</evidence>
<sequence>MQLTITTAGRTVTIACGALLLDMDGTLVDSQVCVERKWRDWCRRHGLDVDELLRVSHGLQLADTVRLMAPHLDLAAEVADLARREEQDTDGLRPVAGAARLLAALPPRRWAVVTSAWHRLAEIRLRHLGLPAPRVLVTADDTAHGKPAPDGYLMAAARLGCPPADCVVVEDSPAGIESGRAAGMRVIAVATTFAIEELDALKADWAVDDLTGVTVRDPVAAG</sequence>
<dbReference type="RefSeq" id="WP_244311805.1">
    <property type="nucleotide sequence ID" value="NZ_VIWZ01000001.1"/>
</dbReference>
<name>A0A561W696_9ACTN</name>
<dbReference type="InterPro" id="IPR023198">
    <property type="entry name" value="PGP-like_dom2"/>
</dbReference>
<comment type="caution">
    <text evidence="1">The sequence shown here is derived from an EMBL/GenBank/DDBJ whole genome shotgun (WGS) entry which is preliminary data.</text>
</comment>
<protein>
    <submittedName>
        <fullName evidence="1">Sugar-phosphatase</fullName>
    </submittedName>
</protein>
<dbReference type="SFLD" id="SFLDS00003">
    <property type="entry name" value="Haloacid_Dehalogenase"/>
    <property type="match status" value="1"/>
</dbReference>
<accession>A0A561W696</accession>
<keyword evidence="2" id="KW-1185">Reference proteome</keyword>
<dbReference type="Proteomes" id="UP000317685">
    <property type="component" value="Unassembled WGS sequence"/>
</dbReference>
<dbReference type="NCBIfam" id="TIGR01509">
    <property type="entry name" value="HAD-SF-IA-v3"/>
    <property type="match status" value="1"/>
</dbReference>
<dbReference type="Gene3D" id="3.40.50.1000">
    <property type="entry name" value="HAD superfamily/HAD-like"/>
    <property type="match status" value="1"/>
</dbReference>